<dbReference type="InterPro" id="IPR003945">
    <property type="entry name" value="NU5C-like"/>
</dbReference>
<evidence type="ECO:0000256" key="6">
    <source>
        <dbReference type="SAM" id="Phobius"/>
    </source>
</evidence>
<keyword evidence="2 5" id="KW-0812">Transmembrane</keyword>
<dbReference type="NCBIfam" id="TIGR01974">
    <property type="entry name" value="NDH_I_L"/>
    <property type="match status" value="1"/>
</dbReference>
<dbReference type="Gene3D" id="1.20.5.2700">
    <property type="match status" value="1"/>
</dbReference>
<dbReference type="InterPro" id="IPR001750">
    <property type="entry name" value="ND/Mrp_TM"/>
</dbReference>
<evidence type="ECO:0000256" key="4">
    <source>
        <dbReference type="ARBA" id="ARBA00023136"/>
    </source>
</evidence>
<sequence>MTAYTWLLVALPAAGALILLLGGRRTDRWGHLLGCAAALAAFAVGLALLTEMVGRTDRLIHQNLFSWVPVGGLQVDFGLQIDQLSICFVLLITGVGSLIHIYSIGYMAEDPDRRRFFAYLNLFLAAMLLLVVADNYLGLYVGWEGVGLASYLLIGFWYQRPTAATAAKKAFVMNRVGDVGLSLAMFLMFVNFGTLSFAGVFAAAPGASRGVLAAMGLLMLLGACAKSAQVPLQAWLGDAMEGPTPVSALIHAATMVTAGVYLIVRSNPVFNLAPDAQLAVVIVGAVTLLFGAIIGCAKDDIKRALAASTISQIGYMVLAAGLGPAGYAFAIMHLLTHGFFKAGLFLGSGAVIHAMDDEQDMRRYGALRTVLPVTFATFGLGYLAIIGVFPFAGFFSKDAIIEAALGYGGVRGAILGAAAVLGAGITAFYMTRVMLMTFFGEKRWAPEAHPHEAPAVMIWPMILLAVGSVFSGGLLAIGGTLQHWLEPVVGSHEAAHAAPAWATSVVVLAVVGVGVVVAYLMYGRRPVPETAPAGSVLTVAARRDLYGDAFNEEVFMRPGAQLTDALVEIDNRGVDGSINGLAALVSRTSDRLRGLQTGFARSYALSMFVGAALVAAAILAVRLW</sequence>
<dbReference type="GO" id="GO:0015990">
    <property type="term" value="P:electron transport coupled proton transport"/>
    <property type="evidence" value="ECO:0007669"/>
    <property type="project" value="TreeGrafter"/>
</dbReference>
<dbReference type="AlphaFoldDB" id="A0A7I7VZ85"/>
<dbReference type="Proteomes" id="UP000467379">
    <property type="component" value="Chromosome"/>
</dbReference>
<feature type="transmembrane region" description="Helical" evidence="6">
    <location>
        <begin position="498"/>
        <end position="522"/>
    </location>
</feature>
<feature type="transmembrane region" description="Helical" evidence="6">
    <location>
        <begin position="412"/>
        <end position="435"/>
    </location>
</feature>
<dbReference type="Pfam" id="PF00361">
    <property type="entry name" value="Proton_antipo_M"/>
    <property type="match status" value="1"/>
</dbReference>
<evidence type="ECO:0000313" key="11">
    <source>
        <dbReference type="Proteomes" id="UP000192441"/>
    </source>
</evidence>
<feature type="transmembrane region" description="Helical" evidence="6">
    <location>
        <begin position="179"/>
        <end position="201"/>
    </location>
</feature>
<dbReference type="InterPro" id="IPR001516">
    <property type="entry name" value="Proton_antipo_N"/>
</dbReference>
<evidence type="ECO:0000259" key="8">
    <source>
        <dbReference type="Pfam" id="PF00662"/>
    </source>
</evidence>
<evidence type="ECO:0000313" key="10">
    <source>
        <dbReference type="EMBL" id="ORA41002.1"/>
    </source>
</evidence>
<dbReference type="NCBIfam" id="NF005141">
    <property type="entry name" value="PRK06590.1"/>
    <property type="match status" value="1"/>
</dbReference>
<feature type="transmembrane region" description="Helical" evidence="6">
    <location>
        <begin position="6"/>
        <end position="22"/>
    </location>
</feature>
<feature type="transmembrane region" description="Helical" evidence="6">
    <location>
        <begin position="139"/>
        <end position="158"/>
    </location>
</feature>
<dbReference type="EMBL" id="MVHM01000001">
    <property type="protein sequence ID" value="ORA41002.1"/>
    <property type="molecule type" value="Genomic_DNA"/>
</dbReference>
<dbReference type="PANTHER" id="PTHR42829:SF2">
    <property type="entry name" value="NADH-UBIQUINONE OXIDOREDUCTASE CHAIN 5"/>
    <property type="match status" value="1"/>
</dbReference>
<evidence type="ECO:0000256" key="3">
    <source>
        <dbReference type="ARBA" id="ARBA00022989"/>
    </source>
</evidence>
<evidence type="ECO:0000256" key="5">
    <source>
        <dbReference type="RuleBase" id="RU000320"/>
    </source>
</evidence>
<evidence type="ECO:0000313" key="12">
    <source>
        <dbReference type="Proteomes" id="UP000467379"/>
    </source>
</evidence>
<reference evidence="9 12" key="2">
    <citation type="journal article" date="2019" name="Emerg. Microbes Infect.">
        <title>Comprehensive subspecies identification of 175 nontuberculous mycobacteria species based on 7547 genomic profiles.</title>
        <authorList>
            <person name="Matsumoto Y."/>
            <person name="Kinjo T."/>
            <person name="Motooka D."/>
            <person name="Nabeya D."/>
            <person name="Jung N."/>
            <person name="Uechi K."/>
            <person name="Horii T."/>
            <person name="Iida T."/>
            <person name="Fujita J."/>
            <person name="Nakamura S."/>
        </authorList>
    </citation>
    <scope>NUCLEOTIDE SEQUENCE [LARGE SCALE GENOMIC DNA]</scope>
    <source>
        <strain evidence="9 12">JCM 12687</strain>
    </source>
</reference>
<feature type="transmembrane region" description="Helical" evidence="6">
    <location>
        <begin position="207"/>
        <end position="225"/>
    </location>
</feature>
<dbReference type="Proteomes" id="UP000192441">
    <property type="component" value="Unassembled WGS sequence"/>
</dbReference>
<reference evidence="9" key="3">
    <citation type="submission" date="2020-02" db="EMBL/GenBank/DDBJ databases">
        <authorList>
            <person name="Matsumoto Y."/>
            <person name="Motooka D."/>
            <person name="Nakamura S."/>
        </authorList>
    </citation>
    <scope>NUCLEOTIDE SEQUENCE</scope>
    <source>
        <strain evidence="9">JCM 12687</strain>
    </source>
</reference>
<feature type="transmembrane region" description="Helical" evidence="6">
    <location>
        <begin position="338"/>
        <end position="355"/>
    </location>
</feature>
<feature type="transmembrane region" description="Helical" evidence="6">
    <location>
        <begin position="116"/>
        <end position="133"/>
    </location>
</feature>
<accession>A0A7I7VZ85</accession>
<dbReference type="GO" id="GO:0003954">
    <property type="term" value="F:NADH dehydrogenase activity"/>
    <property type="evidence" value="ECO:0007669"/>
    <property type="project" value="TreeGrafter"/>
</dbReference>
<reference evidence="10 11" key="1">
    <citation type="submission" date="2016-12" db="EMBL/GenBank/DDBJ databases">
        <title>The new phylogeny of genus Mycobacterium.</title>
        <authorList>
            <person name="Tortoli E."/>
            <person name="Trovato A."/>
            <person name="Cirillo D.M."/>
        </authorList>
    </citation>
    <scope>NUCLEOTIDE SEQUENCE [LARGE SCALE GENOMIC DNA]</scope>
    <source>
        <strain evidence="10 11">DSM 44624</strain>
    </source>
</reference>
<feature type="transmembrane region" description="Helical" evidence="6">
    <location>
        <begin position="603"/>
        <end position="623"/>
    </location>
</feature>
<feature type="transmembrane region" description="Helical" evidence="6">
    <location>
        <begin position="309"/>
        <end position="332"/>
    </location>
</feature>
<keyword evidence="3 6" id="KW-1133">Transmembrane helix</keyword>
<dbReference type="RefSeq" id="WP_083129777.1">
    <property type="nucleotide sequence ID" value="NZ_AP022606.1"/>
</dbReference>
<protein>
    <submittedName>
        <fullName evidence="10">NADH-quinone oxidoreductase subunit L</fullName>
    </submittedName>
</protein>
<feature type="transmembrane region" description="Helical" evidence="6">
    <location>
        <begin position="456"/>
        <end position="478"/>
    </location>
</feature>
<dbReference type="GO" id="GO:0008137">
    <property type="term" value="F:NADH dehydrogenase (ubiquinone) activity"/>
    <property type="evidence" value="ECO:0007669"/>
    <property type="project" value="InterPro"/>
</dbReference>
<dbReference type="PRINTS" id="PR01435">
    <property type="entry name" value="NPOXDRDTASE5"/>
</dbReference>
<dbReference type="GO" id="GO:0042773">
    <property type="term" value="P:ATP synthesis coupled electron transport"/>
    <property type="evidence" value="ECO:0007669"/>
    <property type="project" value="InterPro"/>
</dbReference>
<keyword evidence="12" id="KW-1185">Reference proteome</keyword>
<feature type="domain" description="NADH:quinone oxidoreductase/Mrp antiporter transmembrane" evidence="7">
    <location>
        <begin position="133"/>
        <end position="416"/>
    </location>
</feature>
<dbReference type="PANTHER" id="PTHR42829">
    <property type="entry name" value="NADH-UBIQUINONE OXIDOREDUCTASE CHAIN 5"/>
    <property type="match status" value="1"/>
</dbReference>
<feature type="transmembrane region" description="Helical" evidence="6">
    <location>
        <begin position="367"/>
        <end position="392"/>
    </location>
</feature>
<gene>
    <name evidence="9" type="primary">nuoL</name>
    <name evidence="10" type="ORF">BST20_02340</name>
    <name evidence="9" type="ORF">MBRA_01770</name>
</gene>
<dbReference type="GO" id="GO:0016020">
    <property type="term" value="C:membrane"/>
    <property type="evidence" value="ECO:0007669"/>
    <property type="project" value="UniProtKB-SubCell"/>
</dbReference>
<dbReference type="PRINTS" id="PR01434">
    <property type="entry name" value="NADHDHGNASE5"/>
</dbReference>
<evidence type="ECO:0000256" key="2">
    <source>
        <dbReference type="ARBA" id="ARBA00022692"/>
    </source>
</evidence>
<dbReference type="InterPro" id="IPR018393">
    <property type="entry name" value="NADHpl_OxRdtase_5_subgr"/>
</dbReference>
<organism evidence="10 11">
    <name type="scientific">Mycobacterium branderi</name>
    <dbReference type="NCBI Taxonomy" id="43348"/>
    <lineage>
        <taxon>Bacteria</taxon>
        <taxon>Bacillati</taxon>
        <taxon>Actinomycetota</taxon>
        <taxon>Actinomycetes</taxon>
        <taxon>Mycobacteriales</taxon>
        <taxon>Mycobacteriaceae</taxon>
        <taxon>Mycobacterium</taxon>
    </lineage>
</organism>
<feature type="transmembrane region" description="Helical" evidence="6">
    <location>
        <begin position="83"/>
        <end position="104"/>
    </location>
</feature>
<name>A0A7I7VZ85_9MYCO</name>
<keyword evidence="4 6" id="KW-0472">Membrane</keyword>
<evidence type="ECO:0000313" key="9">
    <source>
        <dbReference type="EMBL" id="BBZ09982.1"/>
    </source>
</evidence>
<comment type="subcellular location">
    <subcellularLocation>
        <location evidence="1">Endomembrane system</location>
        <topology evidence="1">Multi-pass membrane protein</topology>
    </subcellularLocation>
    <subcellularLocation>
        <location evidence="5">Membrane</location>
        <topology evidence="5">Multi-pass membrane protein</topology>
    </subcellularLocation>
</comment>
<feature type="transmembrane region" description="Helical" evidence="6">
    <location>
        <begin position="29"/>
        <end position="49"/>
    </location>
</feature>
<feature type="domain" description="NADH-Ubiquinone oxidoreductase (complex I) chain 5 N-terminal" evidence="8">
    <location>
        <begin position="67"/>
        <end position="117"/>
    </location>
</feature>
<evidence type="ECO:0000256" key="1">
    <source>
        <dbReference type="ARBA" id="ARBA00004127"/>
    </source>
</evidence>
<dbReference type="EMBL" id="AP022606">
    <property type="protein sequence ID" value="BBZ09982.1"/>
    <property type="molecule type" value="Genomic_DNA"/>
</dbReference>
<proteinExistence type="predicted"/>
<feature type="transmembrane region" description="Helical" evidence="6">
    <location>
        <begin position="246"/>
        <end position="264"/>
    </location>
</feature>
<dbReference type="Pfam" id="PF00662">
    <property type="entry name" value="Proton_antipo_N"/>
    <property type="match status" value="1"/>
</dbReference>
<dbReference type="GO" id="GO:0012505">
    <property type="term" value="C:endomembrane system"/>
    <property type="evidence" value="ECO:0007669"/>
    <property type="project" value="UniProtKB-SubCell"/>
</dbReference>
<evidence type="ECO:0000259" key="7">
    <source>
        <dbReference type="Pfam" id="PF00361"/>
    </source>
</evidence>
<feature type="transmembrane region" description="Helical" evidence="6">
    <location>
        <begin position="276"/>
        <end position="297"/>
    </location>
</feature>
<dbReference type="OrthoDB" id="9811798at2"/>